<evidence type="ECO:0000256" key="1">
    <source>
        <dbReference type="SAM" id="MobiDB-lite"/>
    </source>
</evidence>
<organism evidence="3 4">
    <name type="scientific">Chrysophaeum taylorii</name>
    <dbReference type="NCBI Taxonomy" id="2483200"/>
    <lineage>
        <taxon>Eukaryota</taxon>
        <taxon>Sar</taxon>
        <taxon>Stramenopiles</taxon>
        <taxon>Ochrophyta</taxon>
        <taxon>Pelagophyceae</taxon>
        <taxon>Pelagomonadales</taxon>
        <taxon>Pelagomonadaceae</taxon>
        <taxon>Chrysophaeum</taxon>
    </lineage>
</organism>
<reference evidence="3" key="1">
    <citation type="submission" date="2023-01" db="EMBL/GenBank/DDBJ databases">
        <title>Metagenome sequencing of chrysophaentin producing Chrysophaeum taylorii.</title>
        <authorList>
            <person name="Davison J."/>
            <person name="Bewley C."/>
        </authorList>
    </citation>
    <scope>NUCLEOTIDE SEQUENCE</scope>
    <source>
        <strain evidence="3">NIES-1699</strain>
    </source>
</reference>
<dbReference type="EMBL" id="JAQMWT010000334">
    <property type="protein sequence ID" value="KAJ8604285.1"/>
    <property type="molecule type" value="Genomic_DNA"/>
</dbReference>
<feature type="compositionally biased region" description="Low complexity" evidence="1">
    <location>
        <begin position="344"/>
        <end position="360"/>
    </location>
</feature>
<evidence type="ECO:0000259" key="2">
    <source>
        <dbReference type="Pfam" id="PF03407"/>
    </source>
</evidence>
<evidence type="ECO:0000313" key="4">
    <source>
        <dbReference type="Proteomes" id="UP001230188"/>
    </source>
</evidence>
<proteinExistence type="predicted"/>
<keyword evidence="4" id="KW-1185">Reference proteome</keyword>
<dbReference type="InterPro" id="IPR005069">
    <property type="entry name" value="Nucl-diP-sugar_transferase"/>
</dbReference>
<evidence type="ECO:0000313" key="3">
    <source>
        <dbReference type="EMBL" id="KAJ8604285.1"/>
    </source>
</evidence>
<dbReference type="Proteomes" id="UP001230188">
    <property type="component" value="Unassembled WGS sequence"/>
</dbReference>
<gene>
    <name evidence="3" type="ORF">CTAYLR_002496</name>
</gene>
<dbReference type="AlphaFoldDB" id="A0AAD7XPW5"/>
<protein>
    <recommendedName>
        <fullName evidence="2">Nucleotide-diphospho-sugar transferase domain-containing protein</fullName>
    </recommendedName>
</protein>
<comment type="caution">
    <text evidence="3">The sequence shown here is derived from an EMBL/GenBank/DDBJ whole genome shotgun (WGS) entry which is preliminary data.</text>
</comment>
<name>A0AAD7XPW5_9STRA</name>
<feature type="compositionally biased region" description="Basic residues" evidence="1">
    <location>
        <begin position="361"/>
        <end position="373"/>
    </location>
</feature>
<dbReference type="Pfam" id="PF03407">
    <property type="entry name" value="Nucleotid_trans"/>
    <property type="match status" value="1"/>
</dbReference>
<accession>A0AAD7XPW5</accession>
<feature type="region of interest" description="Disordered" evidence="1">
    <location>
        <begin position="343"/>
        <end position="373"/>
    </location>
</feature>
<sequence>MRHRRWFWLACAGGAIGGSSPTVRFGPGPRNASEVCEELMRGFGRSEVVVNEARFPSLWGGLSHALALAKRPAVMIFCNGAHYKLAHNFMCGLVAAGLEHVVAHVVLWCADEASYRSSRADWRRVQAVRLALGGDVSGDAPFKEARYARMAAVKALMPWAAAALGFDALTQDADLVWRGDVLARVAELDAAMMPDSNRVDPFQRPCKRKEAARIDAYAAHHGRSSGDCAAYRCVSSVNGGFVYARARSSIVAALRDWFERCPTIVADRENQPSLVAALEERVPPGGCVYGPTRKDAAAADLVVMGEVVSGQRPAVARDLERRGRLLAFHCNFRSGCSMWRRDTSSATRAASPPTSPAAPASRHHHHHHHHPWT</sequence>
<feature type="domain" description="Nucleotide-diphospho-sugar transferase" evidence="2">
    <location>
        <begin position="101"/>
        <end position="282"/>
    </location>
</feature>